<dbReference type="STRING" id="1123397.SAMN05660831_02695"/>
<dbReference type="InterPro" id="IPR055847">
    <property type="entry name" value="DUF7424"/>
</dbReference>
<organism evidence="2 3">
    <name type="scientific">Thiohalospira halophila DSM 15071</name>
    <dbReference type="NCBI Taxonomy" id="1123397"/>
    <lineage>
        <taxon>Bacteria</taxon>
        <taxon>Pseudomonadati</taxon>
        <taxon>Pseudomonadota</taxon>
        <taxon>Gammaproteobacteria</taxon>
        <taxon>Thiohalospirales</taxon>
        <taxon>Thiohalospiraceae</taxon>
        <taxon>Thiohalospira</taxon>
    </lineage>
</organism>
<sequence length="238" mass="26363">MHQQPLRRLLPGFLAGAATLALIGCEMESETELYLDDLVTVAEEGESLNTPTQIAMEMASVQQCQDNREKLESILGRYLPDFRAVECAQDQFQAVLRAEASVPIQAGYEASDMDAVFGLGTSTGELDDGRTAYQSAFLLNRDQLKALQADIQSQFHQEVDLAGSDLMVRLNNDRRGEWEVWGQYIYMDGTAHQFGKARLNRRNRVQVKLSDVGRDVLLRSGSASLIAATRAQDSSSDN</sequence>
<dbReference type="EMBL" id="FOMJ01000018">
    <property type="protein sequence ID" value="SFD96231.1"/>
    <property type="molecule type" value="Genomic_DNA"/>
</dbReference>
<keyword evidence="3" id="KW-1185">Reference proteome</keyword>
<protein>
    <recommendedName>
        <fullName evidence="1">DUF7424 domain-containing protein</fullName>
    </recommendedName>
</protein>
<name>A0A1I1WMN6_9GAMM</name>
<accession>A0A1I1WMN6</accession>
<reference evidence="2 3" key="1">
    <citation type="submission" date="2016-10" db="EMBL/GenBank/DDBJ databases">
        <authorList>
            <person name="de Groot N.N."/>
        </authorList>
    </citation>
    <scope>NUCLEOTIDE SEQUENCE [LARGE SCALE GENOMIC DNA]</scope>
    <source>
        <strain evidence="2 3">HL3</strain>
    </source>
</reference>
<dbReference type="PROSITE" id="PS51257">
    <property type="entry name" value="PROKAR_LIPOPROTEIN"/>
    <property type="match status" value="1"/>
</dbReference>
<dbReference type="AlphaFoldDB" id="A0A1I1WMN6"/>
<dbReference type="Proteomes" id="UP000198611">
    <property type="component" value="Unassembled WGS sequence"/>
</dbReference>
<evidence type="ECO:0000313" key="2">
    <source>
        <dbReference type="EMBL" id="SFD96231.1"/>
    </source>
</evidence>
<evidence type="ECO:0000259" key="1">
    <source>
        <dbReference type="Pfam" id="PF24199"/>
    </source>
</evidence>
<feature type="domain" description="DUF7424" evidence="1">
    <location>
        <begin position="27"/>
        <end position="230"/>
    </location>
</feature>
<evidence type="ECO:0000313" key="3">
    <source>
        <dbReference type="Proteomes" id="UP000198611"/>
    </source>
</evidence>
<gene>
    <name evidence="2" type="ORF">SAMN05660831_02695</name>
</gene>
<dbReference type="Pfam" id="PF24199">
    <property type="entry name" value="DUF7424"/>
    <property type="match status" value="1"/>
</dbReference>
<proteinExistence type="predicted"/>